<keyword evidence="3" id="KW-1185">Reference proteome</keyword>
<accession>A0ABS3YXG6</accession>
<dbReference type="RefSeq" id="WP_209140651.1">
    <property type="nucleotide sequence ID" value="NZ_JAGHKO010000004.1"/>
</dbReference>
<dbReference type="SMART" id="SM01235">
    <property type="entry name" value="Haem_bd"/>
    <property type="match status" value="1"/>
</dbReference>
<evidence type="ECO:0000313" key="2">
    <source>
        <dbReference type="EMBL" id="MBO9202606.1"/>
    </source>
</evidence>
<dbReference type="EMBL" id="JAGHKO010000004">
    <property type="protein sequence ID" value="MBO9202606.1"/>
    <property type="molecule type" value="Genomic_DNA"/>
</dbReference>
<evidence type="ECO:0000259" key="1">
    <source>
        <dbReference type="SMART" id="SM01235"/>
    </source>
</evidence>
<proteinExistence type="predicted"/>
<dbReference type="InterPro" id="IPR025992">
    <property type="entry name" value="Haem-bd"/>
</dbReference>
<comment type="caution">
    <text evidence="2">The sequence shown here is derived from an EMBL/GenBank/DDBJ whole genome shotgun (WGS) entry which is preliminary data.</text>
</comment>
<dbReference type="Proteomes" id="UP000677244">
    <property type="component" value="Unassembled WGS sequence"/>
</dbReference>
<sequence>MRRKSKWLLILIAAIIIIQFIQPARNKNGQVLQTDITKKFTVPANVKSLLEAACYDCHSNNTHYPWYAIIQPGGWWLAKHIQDGKEEINFSDFGSYSHRRLINKLKSIENSISDGTMPLSSYILLHKDARLTNDQKKLIIEWASKLKDSLTIAN</sequence>
<evidence type="ECO:0000313" key="3">
    <source>
        <dbReference type="Proteomes" id="UP000677244"/>
    </source>
</evidence>
<name>A0ABS3YXG6_9BACT</name>
<gene>
    <name evidence="2" type="ORF">J7I42_20120</name>
</gene>
<organism evidence="2 3">
    <name type="scientific">Niastella soli</name>
    <dbReference type="NCBI Taxonomy" id="2821487"/>
    <lineage>
        <taxon>Bacteria</taxon>
        <taxon>Pseudomonadati</taxon>
        <taxon>Bacteroidota</taxon>
        <taxon>Chitinophagia</taxon>
        <taxon>Chitinophagales</taxon>
        <taxon>Chitinophagaceae</taxon>
        <taxon>Niastella</taxon>
    </lineage>
</organism>
<protein>
    <submittedName>
        <fullName evidence="2">Heme-binding domain-containing protein</fullName>
    </submittedName>
</protein>
<reference evidence="2 3" key="1">
    <citation type="submission" date="2021-03" db="EMBL/GenBank/DDBJ databases">
        <title>Assistant Professor.</title>
        <authorList>
            <person name="Huq M.A."/>
        </authorList>
    </citation>
    <scope>NUCLEOTIDE SEQUENCE [LARGE SCALE GENOMIC DNA]</scope>
    <source>
        <strain evidence="2 3">MAH-29</strain>
    </source>
</reference>
<dbReference type="Pfam" id="PF14376">
    <property type="entry name" value="Haem_bd"/>
    <property type="match status" value="1"/>
</dbReference>
<feature type="domain" description="Haem-binding" evidence="1">
    <location>
        <begin position="12"/>
        <end position="147"/>
    </location>
</feature>